<evidence type="ECO:0000313" key="1">
    <source>
        <dbReference type="EMBL" id="KKL96275.1"/>
    </source>
</evidence>
<accession>A0A0F9IRF7</accession>
<gene>
    <name evidence="1" type="ORF">LCGC14_1846100</name>
</gene>
<proteinExistence type="predicted"/>
<dbReference type="AlphaFoldDB" id="A0A0F9IRF7"/>
<comment type="caution">
    <text evidence="1">The sequence shown here is derived from an EMBL/GenBank/DDBJ whole genome shotgun (WGS) entry which is preliminary data.</text>
</comment>
<sequence length="249" mass="27584">MPVTGKTIGPNLLKRQMRVLRWGEARIGTDRQHRKLTPEILALGGRWGKLDEQLNWDGTATVSIWDKSTRGAPVPPATIGERIWADTEENVPATEEEEKVYPAPWLEINGPEESGGVLPAGEGCFIEGAWVRIELNMDDGLWYAVNTYHPMEAVCLLDGELTADTCRASIDTVSALHSWGSGFKTQPTEALNRFGWDADDNAVAHIVWDQHGADVNNEPPVDDVRLGEWVLYQILCPGDSSPCTLHEIF</sequence>
<reference evidence="1" key="1">
    <citation type="journal article" date="2015" name="Nature">
        <title>Complex archaea that bridge the gap between prokaryotes and eukaryotes.</title>
        <authorList>
            <person name="Spang A."/>
            <person name="Saw J.H."/>
            <person name="Jorgensen S.L."/>
            <person name="Zaremba-Niedzwiedzka K."/>
            <person name="Martijn J."/>
            <person name="Lind A.E."/>
            <person name="van Eijk R."/>
            <person name="Schleper C."/>
            <person name="Guy L."/>
            <person name="Ettema T.J."/>
        </authorList>
    </citation>
    <scope>NUCLEOTIDE SEQUENCE</scope>
</reference>
<organism evidence="1">
    <name type="scientific">marine sediment metagenome</name>
    <dbReference type="NCBI Taxonomy" id="412755"/>
    <lineage>
        <taxon>unclassified sequences</taxon>
        <taxon>metagenomes</taxon>
        <taxon>ecological metagenomes</taxon>
    </lineage>
</organism>
<protein>
    <submittedName>
        <fullName evidence="1">Uncharacterized protein</fullName>
    </submittedName>
</protein>
<name>A0A0F9IRF7_9ZZZZ</name>
<dbReference type="EMBL" id="LAZR01018475">
    <property type="protein sequence ID" value="KKL96275.1"/>
    <property type="molecule type" value="Genomic_DNA"/>
</dbReference>